<gene>
    <name evidence="3" type="ORF">FISHEDRAFT_70953</name>
</gene>
<keyword evidence="1" id="KW-0175">Coiled coil</keyword>
<feature type="region of interest" description="Disordered" evidence="2">
    <location>
        <begin position="273"/>
        <end position="341"/>
    </location>
</feature>
<proteinExistence type="predicted"/>
<dbReference type="AlphaFoldDB" id="A0A0D7AKK7"/>
<evidence type="ECO:0000313" key="4">
    <source>
        <dbReference type="Proteomes" id="UP000054144"/>
    </source>
</evidence>
<evidence type="ECO:0000256" key="1">
    <source>
        <dbReference type="SAM" id="Coils"/>
    </source>
</evidence>
<feature type="compositionally biased region" description="Low complexity" evidence="2">
    <location>
        <begin position="534"/>
        <end position="543"/>
    </location>
</feature>
<feature type="compositionally biased region" description="Polar residues" evidence="2">
    <location>
        <begin position="545"/>
        <end position="566"/>
    </location>
</feature>
<accession>A0A0D7AKK7</accession>
<dbReference type="Proteomes" id="UP000054144">
    <property type="component" value="Unassembled WGS sequence"/>
</dbReference>
<feature type="coiled-coil region" evidence="1">
    <location>
        <begin position="89"/>
        <end position="123"/>
    </location>
</feature>
<feature type="compositionally biased region" description="Basic and acidic residues" evidence="2">
    <location>
        <begin position="686"/>
        <end position="696"/>
    </location>
</feature>
<reference evidence="3 4" key="1">
    <citation type="journal article" date="2015" name="Fungal Genet. Biol.">
        <title>Evolution of novel wood decay mechanisms in Agaricales revealed by the genome sequences of Fistulina hepatica and Cylindrobasidium torrendii.</title>
        <authorList>
            <person name="Floudas D."/>
            <person name="Held B.W."/>
            <person name="Riley R."/>
            <person name="Nagy L.G."/>
            <person name="Koehler G."/>
            <person name="Ransdell A.S."/>
            <person name="Younus H."/>
            <person name="Chow J."/>
            <person name="Chiniquy J."/>
            <person name="Lipzen A."/>
            <person name="Tritt A."/>
            <person name="Sun H."/>
            <person name="Haridas S."/>
            <person name="LaButti K."/>
            <person name="Ohm R.A."/>
            <person name="Kues U."/>
            <person name="Blanchette R.A."/>
            <person name="Grigoriev I.V."/>
            <person name="Minto R.E."/>
            <person name="Hibbett D.S."/>
        </authorList>
    </citation>
    <scope>NUCLEOTIDE SEQUENCE [LARGE SCALE GENOMIC DNA]</scope>
    <source>
        <strain evidence="3 4">ATCC 64428</strain>
    </source>
</reference>
<evidence type="ECO:0000256" key="2">
    <source>
        <dbReference type="SAM" id="MobiDB-lite"/>
    </source>
</evidence>
<sequence length="728" mass="78046">MIEALIEALKPESANGDTERHRGSLISGPAQVLLSGPCPRPLPSPISSAPTITSSQVLTTPLLLLAHSSPQPPPMMPAHISEHATNHTNAQLALLLADTCKENEQLRRELDKTTKQLESTERILNSFTRLHNEAKSNSSISEPAIQAIIAEHEERTNHAQIAAADAEARHRSIVDAWSALDTWYRTSEIRAADARTAFSRVVESGGSLVLPTLSKFANQSQSSTSPVFTQGTKRASPYVYAPNKRSRADPSTLHASAGSLIGLEQPFMTSRPLQMSTHSRVIQTPSQAHNLPTAASNGRRERERSRSRSMSVDEMLLEATDGNDAPPPIIKLDKDTPPVLSHSRRFQPVQAPAASLKKSSTFAVSAVGPKSPRLSPARPSSPPAASSSSIIIPPTKSLASAKSLPANTKAATSNAKTSAPAASSSPTASQAPASDRYPNDIGKPYPATNDSGQRLCRTCGAVGRYKDGRCVEKWGPGPCGPGTVCDRCRKKMKRVERRGTQEPYHKHVQTHRVQRSGAHPEGPSLADEGRGAPDDAAADVVRPSALSQTHAIPASSHPSFTNSHATSDLRHSYLAVSDDERRPYTSIRPTTADSTKSHDTVTHAPSPRTHQVSRLRPSVSPHSHVIEDRMDVDDPDGEGEEDADAEADIDDAFDEIEGAVDESEKSRANSERAAAEVRHIIASKPEPPDLESHSEDGDGEDDDNVDQLLANAVDGDEEDELLAAAEAT</sequence>
<evidence type="ECO:0000313" key="3">
    <source>
        <dbReference type="EMBL" id="KIY51313.1"/>
    </source>
</evidence>
<feature type="region of interest" description="Disordered" evidence="2">
    <location>
        <begin position="366"/>
        <end position="453"/>
    </location>
</feature>
<feature type="compositionally biased region" description="Basic and acidic residues" evidence="2">
    <location>
        <begin position="662"/>
        <end position="679"/>
    </location>
</feature>
<feature type="compositionally biased region" description="Low complexity" evidence="2">
    <location>
        <begin position="405"/>
        <end position="434"/>
    </location>
</feature>
<dbReference type="OrthoDB" id="2162994at2759"/>
<feature type="region of interest" description="Disordered" evidence="2">
    <location>
        <begin position="496"/>
        <end position="728"/>
    </location>
</feature>
<feature type="compositionally biased region" description="Low complexity" evidence="2">
    <location>
        <begin position="369"/>
        <end position="398"/>
    </location>
</feature>
<feature type="compositionally biased region" description="Polar residues" evidence="2">
    <location>
        <begin position="273"/>
        <end position="296"/>
    </location>
</feature>
<dbReference type="EMBL" id="KN881666">
    <property type="protein sequence ID" value="KIY51313.1"/>
    <property type="molecule type" value="Genomic_DNA"/>
</dbReference>
<keyword evidence="4" id="KW-1185">Reference proteome</keyword>
<feature type="compositionally biased region" description="Acidic residues" evidence="2">
    <location>
        <begin position="630"/>
        <end position="661"/>
    </location>
</feature>
<protein>
    <submittedName>
        <fullName evidence="3">Uncharacterized protein</fullName>
    </submittedName>
</protein>
<name>A0A0D7AKK7_9AGAR</name>
<organism evidence="3 4">
    <name type="scientific">Fistulina hepatica ATCC 64428</name>
    <dbReference type="NCBI Taxonomy" id="1128425"/>
    <lineage>
        <taxon>Eukaryota</taxon>
        <taxon>Fungi</taxon>
        <taxon>Dikarya</taxon>
        <taxon>Basidiomycota</taxon>
        <taxon>Agaricomycotina</taxon>
        <taxon>Agaricomycetes</taxon>
        <taxon>Agaricomycetidae</taxon>
        <taxon>Agaricales</taxon>
        <taxon>Fistulinaceae</taxon>
        <taxon>Fistulina</taxon>
    </lineage>
</organism>